<dbReference type="InterPro" id="IPR052173">
    <property type="entry name" value="Beta-lactam_resp_regulator"/>
</dbReference>
<evidence type="ECO:0000259" key="4">
    <source>
        <dbReference type="Pfam" id="PF00263"/>
    </source>
</evidence>
<feature type="domain" description="Peptidase M56" evidence="5">
    <location>
        <begin position="13"/>
        <end position="296"/>
    </location>
</feature>
<dbReference type="Proteomes" id="UP000320176">
    <property type="component" value="Unassembled WGS sequence"/>
</dbReference>
<evidence type="ECO:0000256" key="2">
    <source>
        <dbReference type="SAM" id="MobiDB-lite"/>
    </source>
</evidence>
<feature type="transmembrane region" description="Helical" evidence="3">
    <location>
        <begin position="12"/>
        <end position="32"/>
    </location>
</feature>
<evidence type="ECO:0000259" key="5">
    <source>
        <dbReference type="Pfam" id="PF05569"/>
    </source>
</evidence>
<feature type="domain" description="Type II/III secretion system secretin-like" evidence="4">
    <location>
        <begin position="547"/>
        <end position="678"/>
    </location>
</feature>
<feature type="compositionally biased region" description="Polar residues" evidence="2">
    <location>
        <begin position="704"/>
        <end position="713"/>
    </location>
</feature>
<dbReference type="InterPro" id="IPR004846">
    <property type="entry name" value="T2SS/T3SS_dom"/>
</dbReference>
<sequence length="838" mass="91694">MMFPDSTQTVLITHLVQVSIVAVCAWIVWRLLARNRPHLAHAIWALVLLKCVTPPIVSSPTSPFSWFRQSTERATSIEGGKAKPTGGLDPIMVKAELIESSHPASHHDAPPTNQSATDWKPLARSIPWYLWAAGSLVGVGFIVARYLGFIRRIRKLSVVHNEAAELAMQRLVGILHIRRQVRLLIVDGPIGPAVLGILRPTILIPSVVTQGKTATELEPLIAHELIHVRRGDLWWSLLQSIAKSLWWFHPLVWFSGRMLNHEAERSCDEETVSSLGCAPSVYARSLLDVLEQKHRLQAAPALPGVRPIDITAIRMERIMKLGTGSYKRNPQWVWLVMALSAACLLPGARMVTAQNSAPAVKRDTTVEKESAVVSPPVNIDGDSLLVVYVVNDLLEKLMQDGLSAEQAEQTLLDYLPASSVKPSDGKPADQKPLVNPALPSPKTLSRPTDNTTTRVLNDGRLIVNAKRETHDAIRKNLEHFRKFGFEQVLIKLTVLDVRQDKLLEQAAVKILGTSDQSDAGVEGTLQRLRVLSPLIGPDGIDAWTGDLEQQGIATVLSRPTIVTNNGRAASIHIGSTIPIRWEKAGGGEDVIAESVDVGFKSMVLPKLTGDGDLEVEFELELAEETGDRIRSTTTASDGSTVRSDVPVISKKWLKTNVRTSLDTPVLIGGLVHENREGDEQIAKQLMVLLTCQKLSPLADQYNVQASASQSDGGDTQKADSGKPRDEQSGVVIGNESCAVHISGDVNVVNTGNRSIVSGTGILIRFRDLHLVDGKDFGKVRAEEGKFSFILGDHLEDVLNSFEAELRGNVMVSWDDGGVLQADSLRIKHGEVRWSGHRR</sequence>
<dbReference type="PANTHER" id="PTHR34978:SF3">
    <property type="entry name" value="SLR0241 PROTEIN"/>
    <property type="match status" value="1"/>
</dbReference>
<reference evidence="6 7" key="1">
    <citation type="submission" date="2019-02" db="EMBL/GenBank/DDBJ databases">
        <title>Deep-cultivation of Planctomycetes and their phenomic and genomic characterization uncovers novel biology.</title>
        <authorList>
            <person name="Wiegand S."/>
            <person name="Jogler M."/>
            <person name="Boedeker C."/>
            <person name="Pinto D."/>
            <person name="Vollmers J."/>
            <person name="Rivas-Marin E."/>
            <person name="Kohn T."/>
            <person name="Peeters S.H."/>
            <person name="Heuer A."/>
            <person name="Rast P."/>
            <person name="Oberbeckmann S."/>
            <person name="Bunk B."/>
            <person name="Jeske O."/>
            <person name="Meyerdierks A."/>
            <person name="Storesund J.E."/>
            <person name="Kallscheuer N."/>
            <person name="Luecker S."/>
            <person name="Lage O.M."/>
            <person name="Pohl T."/>
            <person name="Merkel B.J."/>
            <person name="Hornburger P."/>
            <person name="Mueller R.-W."/>
            <person name="Bruemmer F."/>
            <person name="Labrenz M."/>
            <person name="Spormann A.M."/>
            <person name="Op Den Camp H."/>
            <person name="Overmann J."/>
            <person name="Amann R."/>
            <person name="Jetten M.S.M."/>
            <person name="Mascher T."/>
            <person name="Medema M.H."/>
            <person name="Devos D.P."/>
            <person name="Kaster A.-K."/>
            <person name="Ovreas L."/>
            <person name="Rohde M."/>
            <person name="Galperin M.Y."/>
            <person name="Jogler C."/>
        </authorList>
    </citation>
    <scope>NUCLEOTIDE SEQUENCE [LARGE SCALE GENOMIC DNA]</scope>
    <source>
        <strain evidence="6 7">Pla52n</strain>
    </source>
</reference>
<gene>
    <name evidence="6" type="primary">mecR1</name>
    <name evidence="6" type="ORF">Pla52n_20380</name>
</gene>
<dbReference type="GO" id="GO:0009306">
    <property type="term" value="P:protein secretion"/>
    <property type="evidence" value="ECO:0007669"/>
    <property type="project" value="InterPro"/>
</dbReference>
<feature type="compositionally biased region" description="Basic and acidic residues" evidence="2">
    <location>
        <begin position="714"/>
        <end position="727"/>
    </location>
</feature>
<proteinExistence type="inferred from homology"/>
<evidence type="ECO:0000256" key="3">
    <source>
        <dbReference type="SAM" id="Phobius"/>
    </source>
</evidence>
<feature type="region of interest" description="Disordered" evidence="2">
    <location>
        <begin position="704"/>
        <end position="729"/>
    </location>
</feature>
<evidence type="ECO:0000256" key="1">
    <source>
        <dbReference type="RuleBase" id="RU004003"/>
    </source>
</evidence>
<dbReference type="PANTHER" id="PTHR34978">
    <property type="entry name" value="POSSIBLE SENSOR-TRANSDUCER PROTEIN BLAR"/>
    <property type="match status" value="1"/>
</dbReference>
<dbReference type="Pfam" id="PF00263">
    <property type="entry name" value="Secretin"/>
    <property type="match status" value="1"/>
</dbReference>
<dbReference type="EMBL" id="SJPN01000002">
    <property type="protein sequence ID" value="TWU06317.1"/>
    <property type="molecule type" value="Genomic_DNA"/>
</dbReference>
<name>A0A5C6B3I6_9BACT</name>
<keyword evidence="3" id="KW-1133">Transmembrane helix</keyword>
<dbReference type="AlphaFoldDB" id="A0A5C6B3I6"/>
<feature type="region of interest" description="Disordered" evidence="2">
    <location>
        <begin position="418"/>
        <end position="451"/>
    </location>
</feature>
<dbReference type="InterPro" id="IPR008756">
    <property type="entry name" value="Peptidase_M56"/>
</dbReference>
<dbReference type="Pfam" id="PF05569">
    <property type="entry name" value="Peptidase_M56"/>
    <property type="match status" value="1"/>
</dbReference>
<evidence type="ECO:0000313" key="7">
    <source>
        <dbReference type="Proteomes" id="UP000320176"/>
    </source>
</evidence>
<comment type="caution">
    <text evidence="6">The sequence shown here is derived from an EMBL/GenBank/DDBJ whole genome shotgun (WGS) entry which is preliminary data.</text>
</comment>
<comment type="similarity">
    <text evidence="1">Belongs to the bacterial secretin family.</text>
</comment>
<keyword evidence="3" id="KW-0472">Membrane</keyword>
<organism evidence="6 7">
    <name type="scientific">Stieleria varia</name>
    <dbReference type="NCBI Taxonomy" id="2528005"/>
    <lineage>
        <taxon>Bacteria</taxon>
        <taxon>Pseudomonadati</taxon>
        <taxon>Planctomycetota</taxon>
        <taxon>Planctomycetia</taxon>
        <taxon>Pirellulales</taxon>
        <taxon>Pirellulaceae</taxon>
        <taxon>Stieleria</taxon>
    </lineage>
</organism>
<accession>A0A5C6B3I6</accession>
<dbReference type="CDD" id="cd07341">
    <property type="entry name" value="M56_BlaR1_MecR1_like"/>
    <property type="match status" value="1"/>
</dbReference>
<evidence type="ECO:0000313" key="6">
    <source>
        <dbReference type="EMBL" id="TWU06317.1"/>
    </source>
</evidence>
<keyword evidence="3" id="KW-0812">Transmembrane</keyword>
<protein>
    <submittedName>
        <fullName evidence="6">Methicillin resistance mecR1 protein</fullName>
    </submittedName>
</protein>
<dbReference type="RefSeq" id="WP_146519415.1">
    <property type="nucleotide sequence ID" value="NZ_CP151726.1"/>
</dbReference>
<feature type="compositionally biased region" description="Polar residues" evidence="2">
    <location>
        <begin position="442"/>
        <end position="451"/>
    </location>
</feature>
<keyword evidence="7" id="KW-1185">Reference proteome</keyword>
<dbReference type="OrthoDB" id="219918at2"/>
<feature type="transmembrane region" description="Helical" evidence="3">
    <location>
        <begin position="128"/>
        <end position="147"/>
    </location>
</feature>